<dbReference type="EMBL" id="KV878906">
    <property type="protein sequence ID" value="OJJ81290.1"/>
    <property type="molecule type" value="Genomic_DNA"/>
</dbReference>
<organism evidence="1 2">
    <name type="scientific">Aspergillus glaucus CBS 516.65</name>
    <dbReference type="NCBI Taxonomy" id="1160497"/>
    <lineage>
        <taxon>Eukaryota</taxon>
        <taxon>Fungi</taxon>
        <taxon>Dikarya</taxon>
        <taxon>Ascomycota</taxon>
        <taxon>Pezizomycotina</taxon>
        <taxon>Eurotiomycetes</taxon>
        <taxon>Eurotiomycetidae</taxon>
        <taxon>Eurotiales</taxon>
        <taxon>Aspergillaceae</taxon>
        <taxon>Aspergillus</taxon>
        <taxon>Aspergillus subgen. Aspergillus</taxon>
    </lineage>
</organism>
<sequence length="79" mass="8857">MRKEEEEGCAISVDETYIPCEMGIGGRRSGGVDYPRLARSYTERSSFNKRSVLPIKAYTHTQLVKCLSACLSKRALDNL</sequence>
<name>A0A1L9VBL2_ASPGL</name>
<dbReference type="RefSeq" id="XP_022397988.1">
    <property type="nucleotide sequence ID" value="XM_022547290.1"/>
</dbReference>
<dbReference type="Proteomes" id="UP000184300">
    <property type="component" value="Unassembled WGS sequence"/>
</dbReference>
<evidence type="ECO:0000313" key="1">
    <source>
        <dbReference type="EMBL" id="OJJ81290.1"/>
    </source>
</evidence>
<dbReference type="GeneID" id="34463551"/>
<proteinExistence type="predicted"/>
<accession>A0A1L9VBL2</accession>
<evidence type="ECO:0000313" key="2">
    <source>
        <dbReference type="Proteomes" id="UP000184300"/>
    </source>
</evidence>
<dbReference type="AlphaFoldDB" id="A0A1L9VBL2"/>
<dbReference type="VEuPathDB" id="FungiDB:ASPGLDRAFT_50343"/>
<reference evidence="2" key="1">
    <citation type="journal article" date="2017" name="Genome Biol.">
        <title>Comparative genomics reveals high biological diversity and specific adaptations in the industrially and medically important fungal genus Aspergillus.</title>
        <authorList>
            <person name="de Vries R.P."/>
            <person name="Riley R."/>
            <person name="Wiebenga A."/>
            <person name="Aguilar-Osorio G."/>
            <person name="Amillis S."/>
            <person name="Uchima C.A."/>
            <person name="Anderluh G."/>
            <person name="Asadollahi M."/>
            <person name="Askin M."/>
            <person name="Barry K."/>
            <person name="Battaglia E."/>
            <person name="Bayram O."/>
            <person name="Benocci T."/>
            <person name="Braus-Stromeyer S.A."/>
            <person name="Caldana C."/>
            <person name="Canovas D."/>
            <person name="Cerqueira G.C."/>
            <person name="Chen F."/>
            <person name="Chen W."/>
            <person name="Choi C."/>
            <person name="Clum A."/>
            <person name="Dos Santos R.A."/>
            <person name="Damasio A.R."/>
            <person name="Diallinas G."/>
            <person name="Emri T."/>
            <person name="Fekete E."/>
            <person name="Flipphi M."/>
            <person name="Freyberg S."/>
            <person name="Gallo A."/>
            <person name="Gournas C."/>
            <person name="Habgood R."/>
            <person name="Hainaut M."/>
            <person name="Harispe M.L."/>
            <person name="Henrissat B."/>
            <person name="Hilden K.S."/>
            <person name="Hope R."/>
            <person name="Hossain A."/>
            <person name="Karabika E."/>
            <person name="Karaffa L."/>
            <person name="Karanyi Z."/>
            <person name="Krasevec N."/>
            <person name="Kuo A."/>
            <person name="Kusch H."/>
            <person name="LaButti K."/>
            <person name="Lagendijk E.L."/>
            <person name="Lapidus A."/>
            <person name="Levasseur A."/>
            <person name="Lindquist E."/>
            <person name="Lipzen A."/>
            <person name="Logrieco A.F."/>
            <person name="MacCabe A."/>
            <person name="Maekelae M.R."/>
            <person name="Malavazi I."/>
            <person name="Melin P."/>
            <person name="Meyer V."/>
            <person name="Mielnichuk N."/>
            <person name="Miskei M."/>
            <person name="Molnar A.P."/>
            <person name="Mule G."/>
            <person name="Ngan C.Y."/>
            <person name="Orejas M."/>
            <person name="Orosz E."/>
            <person name="Ouedraogo J.P."/>
            <person name="Overkamp K.M."/>
            <person name="Park H.-S."/>
            <person name="Perrone G."/>
            <person name="Piumi F."/>
            <person name="Punt P.J."/>
            <person name="Ram A.F."/>
            <person name="Ramon A."/>
            <person name="Rauscher S."/>
            <person name="Record E."/>
            <person name="Riano-Pachon D.M."/>
            <person name="Robert V."/>
            <person name="Roehrig J."/>
            <person name="Ruller R."/>
            <person name="Salamov A."/>
            <person name="Salih N.S."/>
            <person name="Samson R.A."/>
            <person name="Sandor E."/>
            <person name="Sanguinetti M."/>
            <person name="Schuetze T."/>
            <person name="Sepcic K."/>
            <person name="Shelest E."/>
            <person name="Sherlock G."/>
            <person name="Sophianopoulou V."/>
            <person name="Squina F.M."/>
            <person name="Sun H."/>
            <person name="Susca A."/>
            <person name="Todd R.B."/>
            <person name="Tsang A."/>
            <person name="Unkles S.E."/>
            <person name="van de Wiele N."/>
            <person name="van Rossen-Uffink D."/>
            <person name="Oliveira J.V."/>
            <person name="Vesth T.C."/>
            <person name="Visser J."/>
            <person name="Yu J.-H."/>
            <person name="Zhou M."/>
            <person name="Andersen M.R."/>
            <person name="Archer D.B."/>
            <person name="Baker S.E."/>
            <person name="Benoit I."/>
            <person name="Brakhage A.A."/>
            <person name="Braus G.H."/>
            <person name="Fischer R."/>
            <person name="Frisvad J.C."/>
            <person name="Goldman G.H."/>
            <person name="Houbraken J."/>
            <person name="Oakley B."/>
            <person name="Pocsi I."/>
            <person name="Scazzocchio C."/>
            <person name="Seiboth B."/>
            <person name="vanKuyk P.A."/>
            <person name="Wortman J."/>
            <person name="Dyer P.S."/>
            <person name="Grigoriev I.V."/>
        </authorList>
    </citation>
    <scope>NUCLEOTIDE SEQUENCE [LARGE SCALE GENOMIC DNA]</scope>
    <source>
        <strain evidence="2">CBS 516.65</strain>
    </source>
</reference>
<gene>
    <name evidence="1" type="ORF">ASPGLDRAFT_50343</name>
</gene>
<keyword evidence="2" id="KW-1185">Reference proteome</keyword>
<protein>
    <submittedName>
        <fullName evidence="1">Uncharacterized protein</fullName>
    </submittedName>
</protein>